<name>A0A0U3H1L9_9CREN</name>
<dbReference type="AlphaFoldDB" id="A0A0U3H1L9"/>
<dbReference type="SUPFAM" id="SSF52980">
    <property type="entry name" value="Restriction endonuclease-like"/>
    <property type="match status" value="1"/>
</dbReference>
<dbReference type="InterPro" id="IPR011335">
    <property type="entry name" value="Restrct_endonuc-II-like"/>
</dbReference>
<reference evidence="3 4" key="1">
    <citation type="submission" date="2015-12" db="EMBL/GenBank/DDBJ databases">
        <title>A stable core within a dynamic pangenome in Sulfolobus acidocaldarius.</title>
        <authorList>
            <person name="Anderson R."/>
            <person name="Kouris A."/>
            <person name="Seward C."/>
            <person name="Campbell K."/>
            <person name="Whitaker R."/>
        </authorList>
    </citation>
    <scope>NUCLEOTIDE SEQUENCE [LARGE SCALE GENOMIC DNA]</scope>
    <source>
        <strain evidence="1 4">GG12-C01-09</strain>
        <strain evidence="2 3">NG05B_CO5_07</strain>
    </source>
</reference>
<evidence type="ECO:0000313" key="1">
    <source>
        <dbReference type="EMBL" id="ALU28783.1"/>
    </source>
</evidence>
<dbReference type="RefSeq" id="WP_011277831.1">
    <property type="nucleotide sequence ID" value="NZ_BHWZ01000001.1"/>
</dbReference>
<evidence type="ECO:0000313" key="2">
    <source>
        <dbReference type="EMBL" id="ALU31503.1"/>
    </source>
</evidence>
<protein>
    <submittedName>
        <fullName evidence="1">Uncharacterized protein</fullName>
    </submittedName>
</protein>
<dbReference type="Proteomes" id="UP000065473">
    <property type="component" value="Chromosome"/>
</dbReference>
<accession>A0A0U3H1L9</accession>
<sequence length="181" mass="21267">MYHVRILEELRQEYDLTDDEIEYAIDKARGIILGFAMEMKAMKVLQDMNFMNVKYVDLPTHDIEAEKDGSKYYVEVKATKKSPTREYSAHKIAMIARLDGTHLTLVMTPSPHLFNTEEVLSEPKRLLFNVFRYIYSNNVEKLKEITSDDKYKTILSSYEKVIKIYTTRYNKDALSLLETFL</sequence>
<dbReference type="GeneID" id="14551478"/>
<dbReference type="Proteomes" id="UP000060043">
    <property type="component" value="Chromosome"/>
</dbReference>
<dbReference type="OrthoDB" id="40903at2157"/>
<evidence type="ECO:0000313" key="3">
    <source>
        <dbReference type="Proteomes" id="UP000060043"/>
    </source>
</evidence>
<organism evidence="1 4">
    <name type="scientific">Sulfolobus acidocaldarius</name>
    <dbReference type="NCBI Taxonomy" id="2285"/>
    <lineage>
        <taxon>Archaea</taxon>
        <taxon>Thermoproteota</taxon>
        <taxon>Thermoprotei</taxon>
        <taxon>Sulfolobales</taxon>
        <taxon>Sulfolobaceae</taxon>
        <taxon>Sulfolobus</taxon>
    </lineage>
</organism>
<evidence type="ECO:0000313" key="4">
    <source>
        <dbReference type="Proteomes" id="UP000065473"/>
    </source>
</evidence>
<proteinExistence type="predicted"/>
<dbReference type="EMBL" id="CP013695">
    <property type="protein sequence ID" value="ALU31503.1"/>
    <property type="molecule type" value="Genomic_DNA"/>
</dbReference>
<dbReference type="OMA" id="EYSAYKL"/>
<dbReference type="PaxDb" id="1435377-SUSAZ_04445"/>
<gene>
    <name evidence="1" type="ORF">ATY89_01610</name>
    <name evidence="2" type="ORF">ATZ20_04645</name>
</gene>
<dbReference type="EMBL" id="CP013694">
    <property type="protein sequence ID" value="ALU28783.1"/>
    <property type="molecule type" value="Genomic_DNA"/>
</dbReference>
<dbReference type="STRING" id="1435377.SUSAZ_04445"/>